<evidence type="ECO:0000256" key="4">
    <source>
        <dbReference type="ARBA" id="ARBA00023136"/>
    </source>
</evidence>
<dbReference type="InterPro" id="IPR005828">
    <property type="entry name" value="MFS_sugar_transport-like"/>
</dbReference>
<dbReference type="Pfam" id="PF00083">
    <property type="entry name" value="Sugar_tr"/>
    <property type="match status" value="1"/>
</dbReference>
<keyword evidence="3 5" id="KW-1133">Transmembrane helix</keyword>
<proteinExistence type="predicted"/>
<dbReference type="Proteomes" id="UP000708208">
    <property type="component" value="Unassembled WGS sequence"/>
</dbReference>
<dbReference type="PANTHER" id="PTHR48021:SF86">
    <property type="entry name" value="FACILITATED TREHALOSE TRANSPORTER TRET1-1-LIKE PROTEIN"/>
    <property type="match status" value="1"/>
</dbReference>
<evidence type="ECO:0000256" key="5">
    <source>
        <dbReference type="SAM" id="Phobius"/>
    </source>
</evidence>
<gene>
    <name evidence="7" type="ORF">AFUS01_LOCUS35554</name>
</gene>
<dbReference type="PANTHER" id="PTHR48021">
    <property type="match status" value="1"/>
</dbReference>
<dbReference type="EMBL" id="CAJVCH010536308">
    <property type="protein sequence ID" value="CAG7825446.1"/>
    <property type="molecule type" value="Genomic_DNA"/>
</dbReference>
<name>A0A8J2PS27_9HEXA</name>
<evidence type="ECO:0000256" key="3">
    <source>
        <dbReference type="ARBA" id="ARBA00022989"/>
    </source>
</evidence>
<reference evidence="7" key="1">
    <citation type="submission" date="2021-06" db="EMBL/GenBank/DDBJ databases">
        <authorList>
            <person name="Hodson N. C."/>
            <person name="Mongue J. A."/>
            <person name="Jaron S. K."/>
        </authorList>
    </citation>
    <scope>NUCLEOTIDE SEQUENCE</scope>
</reference>
<evidence type="ECO:0000256" key="2">
    <source>
        <dbReference type="ARBA" id="ARBA00022692"/>
    </source>
</evidence>
<evidence type="ECO:0000313" key="8">
    <source>
        <dbReference type="Proteomes" id="UP000708208"/>
    </source>
</evidence>
<evidence type="ECO:0000259" key="6">
    <source>
        <dbReference type="PROSITE" id="PS50850"/>
    </source>
</evidence>
<evidence type="ECO:0000313" key="7">
    <source>
        <dbReference type="EMBL" id="CAG7825446.1"/>
    </source>
</evidence>
<dbReference type="InterPro" id="IPR050549">
    <property type="entry name" value="MFS_Trehalose_Transporter"/>
</dbReference>
<organism evidence="7 8">
    <name type="scientific">Allacma fusca</name>
    <dbReference type="NCBI Taxonomy" id="39272"/>
    <lineage>
        <taxon>Eukaryota</taxon>
        <taxon>Metazoa</taxon>
        <taxon>Ecdysozoa</taxon>
        <taxon>Arthropoda</taxon>
        <taxon>Hexapoda</taxon>
        <taxon>Collembola</taxon>
        <taxon>Symphypleona</taxon>
        <taxon>Sminthuridae</taxon>
        <taxon>Allacma</taxon>
    </lineage>
</organism>
<feature type="non-terminal residue" evidence="7">
    <location>
        <position position="1"/>
    </location>
</feature>
<accession>A0A8J2PS27</accession>
<comment type="subcellular location">
    <subcellularLocation>
        <location evidence="1">Membrane</location>
        <topology evidence="1">Multi-pass membrane protein</topology>
    </subcellularLocation>
</comment>
<keyword evidence="8" id="KW-1185">Reference proteome</keyword>
<evidence type="ECO:0000256" key="1">
    <source>
        <dbReference type="ARBA" id="ARBA00004141"/>
    </source>
</evidence>
<dbReference type="GO" id="GO:0016020">
    <property type="term" value="C:membrane"/>
    <property type="evidence" value="ECO:0007669"/>
    <property type="project" value="UniProtKB-SubCell"/>
</dbReference>
<dbReference type="PROSITE" id="PS50850">
    <property type="entry name" value="MFS"/>
    <property type="match status" value="1"/>
</dbReference>
<feature type="transmembrane region" description="Helical" evidence="5">
    <location>
        <begin position="50"/>
        <end position="71"/>
    </location>
</feature>
<sequence length="111" mass="12180">FCGGAFTLICPIYVSETAEDSVRGVLSSTLALFIVAGILFTYIVGSFTSWSVLSMISAIIPVILAIGMFFMPDTPRYLLMKGKDQEARKALKWLRGAETDEQIEPEIKAVI</sequence>
<dbReference type="GO" id="GO:0022857">
    <property type="term" value="F:transmembrane transporter activity"/>
    <property type="evidence" value="ECO:0007669"/>
    <property type="project" value="InterPro"/>
</dbReference>
<dbReference type="OrthoDB" id="6133115at2759"/>
<dbReference type="InterPro" id="IPR020846">
    <property type="entry name" value="MFS_dom"/>
</dbReference>
<dbReference type="AlphaFoldDB" id="A0A8J2PS27"/>
<keyword evidence="2 5" id="KW-0812">Transmembrane</keyword>
<feature type="domain" description="Major facilitator superfamily (MFS) profile" evidence="6">
    <location>
        <begin position="1"/>
        <end position="111"/>
    </location>
</feature>
<feature type="transmembrane region" description="Helical" evidence="5">
    <location>
        <begin position="25"/>
        <end position="44"/>
    </location>
</feature>
<protein>
    <recommendedName>
        <fullName evidence="6">Major facilitator superfamily (MFS) profile domain-containing protein</fullName>
    </recommendedName>
</protein>
<keyword evidence="4 5" id="KW-0472">Membrane</keyword>
<comment type="caution">
    <text evidence="7">The sequence shown here is derived from an EMBL/GenBank/DDBJ whole genome shotgun (WGS) entry which is preliminary data.</text>
</comment>